<name>A0A3P7DZM7_WUCBA</name>
<reference evidence="6 7" key="1">
    <citation type="submission" date="2018-11" db="EMBL/GenBank/DDBJ databases">
        <authorList>
            <consortium name="Pathogen Informatics"/>
        </authorList>
    </citation>
    <scope>NUCLEOTIDE SEQUENCE [LARGE SCALE GENOMIC DNA]</scope>
</reference>
<dbReference type="PANTHER" id="PTHR12764">
    <property type="entry name" value="WD REPEAT DOMAIN-RELATED"/>
    <property type="match status" value="1"/>
</dbReference>
<dbReference type="InterPro" id="IPR056159">
    <property type="entry name" value="Beta-prop_IFT121_TULP_N"/>
</dbReference>
<evidence type="ECO:0000256" key="3">
    <source>
        <dbReference type="ARBA" id="ARBA00022574"/>
    </source>
</evidence>
<dbReference type="EMBL" id="UYWW01006591">
    <property type="protein sequence ID" value="VDM14823.1"/>
    <property type="molecule type" value="Genomic_DNA"/>
</dbReference>
<sequence>MIVKFSLLRRSHIPDDRPRFLVAYNHGVIQLMRHENDSNPVIIKIPNMIISKARWSSDGSMLAICGLQTDLEDEKCMIHFITAYGEPLRNLLIPGQTITDISWEGDGLRLCAAVDSHLFFANIRLDYKVKKRKNIYYKLFQLN</sequence>
<feature type="domain" description="IFT121/TULP4 N-terminal" evidence="5">
    <location>
        <begin position="11"/>
        <end position="124"/>
    </location>
</feature>
<dbReference type="InterPro" id="IPR039857">
    <property type="entry name" value="Ift122/121"/>
</dbReference>
<dbReference type="OrthoDB" id="10260567at2759"/>
<dbReference type="AlphaFoldDB" id="A0A3P7DZM7"/>
<protein>
    <recommendedName>
        <fullName evidence="5">IFT121/TULP4 N-terminal domain-containing protein</fullName>
    </recommendedName>
</protein>
<evidence type="ECO:0000259" key="5">
    <source>
        <dbReference type="Pfam" id="PF24797"/>
    </source>
</evidence>
<organism evidence="6 7">
    <name type="scientific">Wuchereria bancrofti</name>
    <dbReference type="NCBI Taxonomy" id="6293"/>
    <lineage>
        <taxon>Eukaryota</taxon>
        <taxon>Metazoa</taxon>
        <taxon>Ecdysozoa</taxon>
        <taxon>Nematoda</taxon>
        <taxon>Chromadorea</taxon>
        <taxon>Rhabditida</taxon>
        <taxon>Spirurina</taxon>
        <taxon>Spiruromorpha</taxon>
        <taxon>Filarioidea</taxon>
        <taxon>Onchocercidae</taxon>
        <taxon>Wuchereria</taxon>
    </lineage>
</organism>
<dbReference type="Proteomes" id="UP000270924">
    <property type="component" value="Unassembled WGS sequence"/>
</dbReference>
<evidence type="ECO:0000256" key="2">
    <source>
        <dbReference type="ARBA" id="ARBA00022490"/>
    </source>
</evidence>
<dbReference type="InParanoid" id="A0A3P7DZM7"/>
<dbReference type="GO" id="GO:0005737">
    <property type="term" value="C:cytoplasm"/>
    <property type="evidence" value="ECO:0007669"/>
    <property type="project" value="UniProtKB-SubCell"/>
</dbReference>
<evidence type="ECO:0000256" key="4">
    <source>
        <dbReference type="ARBA" id="ARBA00022737"/>
    </source>
</evidence>
<proteinExistence type="predicted"/>
<dbReference type="InterPro" id="IPR036322">
    <property type="entry name" value="WD40_repeat_dom_sf"/>
</dbReference>
<dbReference type="GO" id="GO:0030991">
    <property type="term" value="C:intraciliary transport particle A"/>
    <property type="evidence" value="ECO:0007669"/>
    <property type="project" value="TreeGrafter"/>
</dbReference>
<accession>A0A3P7DZM7</accession>
<dbReference type="SUPFAM" id="SSF50978">
    <property type="entry name" value="WD40 repeat-like"/>
    <property type="match status" value="1"/>
</dbReference>
<dbReference type="OMA" id="ANIRPKY"/>
<keyword evidence="4" id="KW-0677">Repeat</keyword>
<dbReference type="PANTHER" id="PTHR12764:SF5">
    <property type="entry name" value="LD29485P"/>
    <property type="match status" value="1"/>
</dbReference>
<dbReference type="GO" id="GO:0061512">
    <property type="term" value="P:protein localization to cilium"/>
    <property type="evidence" value="ECO:0007669"/>
    <property type="project" value="TreeGrafter"/>
</dbReference>
<dbReference type="GO" id="GO:1905515">
    <property type="term" value="P:non-motile cilium assembly"/>
    <property type="evidence" value="ECO:0007669"/>
    <property type="project" value="TreeGrafter"/>
</dbReference>
<keyword evidence="2" id="KW-0963">Cytoplasm</keyword>
<evidence type="ECO:0000313" key="6">
    <source>
        <dbReference type="EMBL" id="VDM14823.1"/>
    </source>
</evidence>
<evidence type="ECO:0000313" key="7">
    <source>
        <dbReference type="Proteomes" id="UP000270924"/>
    </source>
</evidence>
<gene>
    <name evidence="6" type="ORF">WBA_LOCUS8209</name>
</gene>
<keyword evidence="3" id="KW-0853">WD repeat</keyword>
<dbReference type="GO" id="GO:0097730">
    <property type="term" value="C:non-motile cilium"/>
    <property type="evidence" value="ECO:0007669"/>
    <property type="project" value="TreeGrafter"/>
</dbReference>
<comment type="subcellular location">
    <subcellularLocation>
        <location evidence="1">Cytoplasm</location>
    </subcellularLocation>
</comment>
<dbReference type="GO" id="GO:0035721">
    <property type="term" value="P:intraciliary retrograde transport"/>
    <property type="evidence" value="ECO:0007669"/>
    <property type="project" value="TreeGrafter"/>
</dbReference>
<keyword evidence="7" id="KW-1185">Reference proteome</keyword>
<dbReference type="Pfam" id="PF24797">
    <property type="entry name" value="Beta-prop_WDR35_TULP_N"/>
    <property type="match status" value="1"/>
</dbReference>
<evidence type="ECO:0000256" key="1">
    <source>
        <dbReference type="ARBA" id="ARBA00004496"/>
    </source>
</evidence>